<feature type="chain" id="PRO_5012348863" description="ATP-dependent DNA helicase" evidence="16">
    <location>
        <begin position="18"/>
        <end position="964"/>
    </location>
</feature>
<dbReference type="VEuPathDB" id="TriTrypDB:TM35_000162200"/>
<evidence type="ECO:0000256" key="12">
    <source>
        <dbReference type="ARBA" id="ARBA00023235"/>
    </source>
</evidence>
<evidence type="ECO:0000256" key="2">
    <source>
        <dbReference type="ARBA" id="ARBA00009781"/>
    </source>
</evidence>
<gene>
    <name evidence="18" type="ORF">TM35_000162200</name>
</gene>
<evidence type="ECO:0000256" key="15">
    <source>
        <dbReference type="SAM" id="MobiDB-lite"/>
    </source>
</evidence>
<feature type="domain" description="AAA+ ATPase" evidence="17">
    <location>
        <begin position="302"/>
        <end position="444"/>
    </location>
</feature>
<evidence type="ECO:0000256" key="9">
    <source>
        <dbReference type="ARBA" id="ARBA00023125"/>
    </source>
</evidence>
<reference evidence="18 19" key="1">
    <citation type="submission" date="2017-03" db="EMBL/GenBank/DDBJ databases">
        <title>An alternative strategy for trypanosome survival in the mammalian bloodstream revealed through genome and transcriptome analysis of the ubiquitous bovine parasite Trypanosoma (Megatrypanum) theileri.</title>
        <authorList>
            <person name="Kelly S."/>
            <person name="Ivens A."/>
            <person name="Mott A."/>
            <person name="O'Neill E."/>
            <person name="Emms D."/>
            <person name="Macleod O."/>
            <person name="Voorheis P."/>
            <person name="Matthews J."/>
            <person name="Matthews K."/>
            <person name="Carrington M."/>
        </authorList>
    </citation>
    <scope>NUCLEOTIDE SEQUENCE [LARGE SCALE GENOMIC DNA]</scope>
    <source>
        <strain evidence="18">Edinburgh</strain>
    </source>
</reference>
<dbReference type="Proteomes" id="UP000192257">
    <property type="component" value="Unassembled WGS sequence"/>
</dbReference>
<evidence type="ECO:0000313" key="18">
    <source>
        <dbReference type="EMBL" id="ORC88582.1"/>
    </source>
</evidence>
<dbReference type="InterPro" id="IPR051055">
    <property type="entry name" value="PIF1_helicase"/>
</dbReference>
<dbReference type="GO" id="GO:0000723">
    <property type="term" value="P:telomere maintenance"/>
    <property type="evidence" value="ECO:0007669"/>
    <property type="project" value="InterPro"/>
</dbReference>
<dbReference type="PROSITE" id="PS51257">
    <property type="entry name" value="PROKAR_LIPOPROTEIN"/>
    <property type="match status" value="1"/>
</dbReference>
<feature type="compositionally biased region" description="Polar residues" evidence="15">
    <location>
        <begin position="871"/>
        <end position="882"/>
    </location>
</feature>
<feature type="signal peptide" evidence="16">
    <location>
        <begin position="1"/>
        <end position="17"/>
    </location>
</feature>
<dbReference type="PANTHER" id="PTHR47642">
    <property type="entry name" value="ATP-DEPENDENT DNA HELICASE"/>
    <property type="match status" value="1"/>
</dbReference>
<dbReference type="PANTHER" id="PTHR47642:SF7">
    <property type="entry name" value="ATP-DEPENDENT DNA HELICASE PIF1"/>
    <property type="match status" value="1"/>
</dbReference>
<dbReference type="STRING" id="67003.A0A1X0NV89"/>
<dbReference type="GO" id="GO:0043139">
    <property type="term" value="F:5'-3' DNA helicase activity"/>
    <property type="evidence" value="ECO:0007669"/>
    <property type="project" value="UniProtKB-EC"/>
</dbReference>
<dbReference type="GO" id="GO:0005524">
    <property type="term" value="F:ATP binding"/>
    <property type="evidence" value="ECO:0007669"/>
    <property type="project" value="UniProtKB-KW"/>
</dbReference>
<dbReference type="InterPro" id="IPR010285">
    <property type="entry name" value="DNA_helicase_pif1-like_DEAD"/>
</dbReference>
<feature type="compositionally biased region" description="Acidic residues" evidence="15">
    <location>
        <begin position="942"/>
        <end position="958"/>
    </location>
</feature>
<comment type="caution">
    <text evidence="18">The sequence shown here is derived from an EMBL/GenBank/DDBJ whole genome shotgun (WGS) entry which is preliminary data.</text>
</comment>
<keyword evidence="7 14" id="KW-0347">Helicase</keyword>
<keyword evidence="19" id="KW-1185">Reference proteome</keyword>
<dbReference type="GeneID" id="39985872"/>
<evidence type="ECO:0000256" key="14">
    <source>
        <dbReference type="RuleBase" id="RU363044"/>
    </source>
</evidence>
<evidence type="ECO:0000256" key="6">
    <source>
        <dbReference type="ARBA" id="ARBA00022801"/>
    </source>
</evidence>
<evidence type="ECO:0000256" key="4">
    <source>
        <dbReference type="ARBA" id="ARBA00022741"/>
    </source>
</evidence>
<evidence type="ECO:0000256" key="8">
    <source>
        <dbReference type="ARBA" id="ARBA00022840"/>
    </source>
</evidence>
<keyword evidence="6 14" id="KW-0378">Hydrolase</keyword>
<evidence type="ECO:0000256" key="7">
    <source>
        <dbReference type="ARBA" id="ARBA00022806"/>
    </source>
</evidence>
<dbReference type="GO" id="GO:0003677">
    <property type="term" value="F:DNA binding"/>
    <property type="evidence" value="ECO:0007669"/>
    <property type="project" value="UniProtKB-KW"/>
</dbReference>
<proteinExistence type="inferred from homology"/>
<feature type="compositionally biased region" description="Low complexity" evidence="15">
    <location>
        <begin position="930"/>
        <end position="941"/>
    </location>
</feature>
<comment type="cofactor">
    <cofactor evidence="1 14">
        <name>Mg(2+)</name>
        <dbReference type="ChEBI" id="CHEBI:18420"/>
    </cofactor>
</comment>
<dbReference type="InterPro" id="IPR003593">
    <property type="entry name" value="AAA+_ATPase"/>
</dbReference>
<keyword evidence="16" id="KW-0732">Signal</keyword>
<dbReference type="GO" id="GO:0016887">
    <property type="term" value="F:ATP hydrolysis activity"/>
    <property type="evidence" value="ECO:0007669"/>
    <property type="project" value="RHEA"/>
</dbReference>
<dbReference type="SUPFAM" id="SSF52540">
    <property type="entry name" value="P-loop containing nucleoside triphosphate hydrolases"/>
    <property type="match status" value="2"/>
</dbReference>
<dbReference type="GO" id="GO:0000287">
    <property type="term" value="F:magnesium ion binding"/>
    <property type="evidence" value="ECO:0007669"/>
    <property type="project" value="UniProtKB-ARBA"/>
</dbReference>
<dbReference type="EC" id="5.6.2.3" evidence="14"/>
<protein>
    <recommendedName>
        <fullName evidence="14">ATP-dependent DNA helicase</fullName>
        <ecNumber evidence="14">5.6.2.3</ecNumber>
    </recommendedName>
</protein>
<dbReference type="Pfam" id="PF05970">
    <property type="entry name" value="PIF1"/>
    <property type="match status" value="1"/>
</dbReference>
<keyword evidence="11 14" id="KW-0234">DNA repair</keyword>
<keyword evidence="12" id="KW-0413">Isomerase</keyword>
<name>A0A1X0NV89_9TRYP</name>
<feature type="region of interest" description="Disordered" evidence="15">
    <location>
        <begin position="867"/>
        <end position="886"/>
    </location>
</feature>
<dbReference type="CDD" id="cd18037">
    <property type="entry name" value="DEXSc_Pif1_like"/>
    <property type="match status" value="1"/>
</dbReference>
<dbReference type="GO" id="GO:0005737">
    <property type="term" value="C:cytoplasm"/>
    <property type="evidence" value="ECO:0007669"/>
    <property type="project" value="UniProtKB-ARBA"/>
</dbReference>
<comment type="subunit">
    <text evidence="3">Monomer.</text>
</comment>
<dbReference type="OrthoDB" id="272985at2759"/>
<keyword evidence="10 14" id="KW-0233">DNA recombination</keyword>
<dbReference type="EMBL" id="NBCO01000016">
    <property type="protein sequence ID" value="ORC88582.1"/>
    <property type="molecule type" value="Genomic_DNA"/>
</dbReference>
<dbReference type="RefSeq" id="XP_028882648.1">
    <property type="nucleotide sequence ID" value="XM_029026092.1"/>
</dbReference>
<evidence type="ECO:0000256" key="16">
    <source>
        <dbReference type="SAM" id="SignalP"/>
    </source>
</evidence>
<evidence type="ECO:0000256" key="10">
    <source>
        <dbReference type="ARBA" id="ARBA00023172"/>
    </source>
</evidence>
<dbReference type="GO" id="GO:0006310">
    <property type="term" value="P:DNA recombination"/>
    <property type="evidence" value="ECO:0007669"/>
    <property type="project" value="UniProtKB-KW"/>
</dbReference>
<keyword evidence="4 14" id="KW-0547">Nucleotide-binding</keyword>
<accession>A0A1X0NV89</accession>
<keyword evidence="9" id="KW-0238">DNA-binding</keyword>
<evidence type="ECO:0000256" key="13">
    <source>
        <dbReference type="ARBA" id="ARBA00048954"/>
    </source>
</evidence>
<dbReference type="GO" id="GO:0006281">
    <property type="term" value="P:DNA repair"/>
    <property type="evidence" value="ECO:0007669"/>
    <property type="project" value="UniProtKB-KW"/>
</dbReference>
<dbReference type="FunFam" id="3.40.50.300:FF:001824">
    <property type="entry name" value="ATP-dependent DNA helicase"/>
    <property type="match status" value="1"/>
</dbReference>
<evidence type="ECO:0000256" key="3">
    <source>
        <dbReference type="ARBA" id="ARBA00011245"/>
    </source>
</evidence>
<feature type="region of interest" description="Disordered" evidence="15">
    <location>
        <begin position="927"/>
        <end position="964"/>
    </location>
</feature>
<organism evidence="18 19">
    <name type="scientific">Trypanosoma theileri</name>
    <dbReference type="NCBI Taxonomy" id="67003"/>
    <lineage>
        <taxon>Eukaryota</taxon>
        <taxon>Discoba</taxon>
        <taxon>Euglenozoa</taxon>
        <taxon>Kinetoplastea</taxon>
        <taxon>Metakinetoplastina</taxon>
        <taxon>Trypanosomatida</taxon>
        <taxon>Trypanosomatidae</taxon>
        <taxon>Trypanosoma</taxon>
    </lineage>
</organism>
<comment type="similarity">
    <text evidence="2">Belongs to the helicase family. PIF1 subfamily.</text>
</comment>
<evidence type="ECO:0000259" key="17">
    <source>
        <dbReference type="SMART" id="SM00382"/>
    </source>
</evidence>
<dbReference type="Gene3D" id="3.40.50.300">
    <property type="entry name" value="P-loop containing nucleotide triphosphate hydrolases"/>
    <property type="match status" value="1"/>
</dbReference>
<evidence type="ECO:0000256" key="5">
    <source>
        <dbReference type="ARBA" id="ARBA00022763"/>
    </source>
</evidence>
<keyword evidence="5 14" id="KW-0227">DNA damage</keyword>
<evidence type="ECO:0000256" key="1">
    <source>
        <dbReference type="ARBA" id="ARBA00001946"/>
    </source>
</evidence>
<dbReference type="CDD" id="cd18809">
    <property type="entry name" value="SF1_C_RecD"/>
    <property type="match status" value="1"/>
</dbReference>
<evidence type="ECO:0000313" key="19">
    <source>
        <dbReference type="Proteomes" id="UP000192257"/>
    </source>
</evidence>
<comment type="catalytic activity">
    <reaction evidence="13 14">
        <text>ATP + H2O = ADP + phosphate + H(+)</text>
        <dbReference type="Rhea" id="RHEA:13065"/>
        <dbReference type="ChEBI" id="CHEBI:15377"/>
        <dbReference type="ChEBI" id="CHEBI:15378"/>
        <dbReference type="ChEBI" id="CHEBI:30616"/>
        <dbReference type="ChEBI" id="CHEBI:43474"/>
        <dbReference type="ChEBI" id="CHEBI:456216"/>
        <dbReference type="EC" id="5.6.2.3"/>
    </reaction>
</comment>
<evidence type="ECO:0000256" key="11">
    <source>
        <dbReference type="ARBA" id="ARBA00023204"/>
    </source>
</evidence>
<keyword evidence="8 14" id="KW-0067">ATP-binding</keyword>
<sequence length="964" mass="106152">MLRRLLLPVANVGGMFATSLSGCGGSMGISHPSTATTIIRSTRTTTLVGSTCPLFCSRRLIGEKQPKTVRNNVKNNTKKYGKKSITTASNLSSEMMTGAKESLPPPPPPGTPLANLQKGVTPPVIKKGSTDHQIEPKKVVKRNLEKLPPQTNKIYEPTNSTLVYNALIGRMTSETSPSVLCLKSIGFGINEKRQVYVEKPDVLNQLAQKMREGTASLPANWPISIIRALGVIMRSRNIPDPADAIQQMIQVKINNLTKGHYSTIINTVGETTETSKFQSVMDELESVELNEEQERVINLALKGHLLYIGGSAGTGKTVLLRVIHQRMQAERLRVAMTATTGVAGCHIGGSTFHHSLGVTSQGDFLRKNQLLDYDVIIIDEVSMLSKKLFEEFDRVLREEAGTPDLPFGGVQIILCGDFLQLGVINEASILSSKLFQNVFVKVRLGVQVRQASDKLFAEALQQMRVGVVPETLMESVQQLPPGTMVESAVNLLPTNKEVQIANDKELERLPGDAIMLTPETGITALRCDSTVTVLLRTESGFNEEEFSRHIRSLLQATLDLPKASLLSLYRVYEDGHAMRVCLPPGESAAWRDAMRERFLEVAGLINDLELGAVVTEILPNADGLHTPESEEYLQKLMSKHPIAQPITFKKGCRVLLRANLNSRLVNGSIGTVIDFVECSLDNIPGFLRSERVDNCVERYRIYCMTECGMQVPLLPVVKFHSGEIITVPPWEFTVGGGPITNYYTLSSVALPLTLAYAFTVHKVQGLTLVGRVHLELSRMWPCEHLLYVAMSRVRNPEQLSISSFTPNMVVANAECVAFDSSLPTVESVGPTDNYPVSSWKRCNDTIYHLRRRGASLSHLLRGATLKESEKNSMATGRDSGSVQVAGPLKGSLEHSVLVARRMRKLIKQTERVAKMQESRRRSKTIAIAINDHNSNNNGSSSNDDDDDDDDNNDDSDTTEVEHIL</sequence>
<dbReference type="AlphaFoldDB" id="A0A1X0NV89"/>
<dbReference type="InterPro" id="IPR027417">
    <property type="entry name" value="P-loop_NTPase"/>
</dbReference>
<dbReference type="SMART" id="SM00382">
    <property type="entry name" value="AAA"/>
    <property type="match status" value="1"/>
</dbReference>